<dbReference type="WBParaSite" id="scaffold4150_cov294.g7712">
    <property type="protein sequence ID" value="scaffold4150_cov294.g7712"/>
    <property type="gene ID" value="scaffold4150_cov294.g7712"/>
</dbReference>
<evidence type="ECO:0000256" key="1">
    <source>
        <dbReference type="SAM" id="MobiDB-lite"/>
    </source>
</evidence>
<dbReference type="Proteomes" id="UP000887561">
    <property type="component" value="Unplaced"/>
</dbReference>
<dbReference type="AlphaFoldDB" id="A0A915MHR1"/>
<name>A0A915MHR1_MELJA</name>
<feature type="region of interest" description="Disordered" evidence="1">
    <location>
        <begin position="1"/>
        <end position="31"/>
    </location>
</feature>
<proteinExistence type="predicted"/>
<organism evidence="2 3">
    <name type="scientific">Meloidogyne javanica</name>
    <name type="common">Root-knot nematode worm</name>
    <dbReference type="NCBI Taxonomy" id="6303"/>
    <lineage>
        <taxon>Eukaryota</taxon>
        <taxon>Metazoa</taxon>
        <taxon>Ecdysozoa</taxon>
        <taxon>Nematoda</taxon>
        <taxon>Chromadorea</taxon>
        <taxon>Rhabditida</taxon>
        <taxon>Tylenchina</taxon>
        <taxon>Tylenchomorpha</taxon>
        <taxon>Tylenchoidea</taxon>
        <taxon>Meloidogynidae</taxon>
        <taxon>Meloidogyninae</taxon>
        <taxon>Meloidogyne</taxon>
        <taxon>Meloidogyne incognita group</taxon>
    </lineage>
</organism>
<feature type="compositionally biased region" description="Polar residues" evidence="1">
    <location>
        <begin position="15"/>
        <end position="28"/>
    </location>
</feature>
<keyword evidence="2" id="KW-1185">Reference proteome</keyword>
<sequence>MFNDDDFPVLASSMGHGSQQPQKSTSLVNDDLKEKRPNVAEIAPENVGIRTHPDDMRVTGGFTKLNVFGYKGQHFQLHHVKLVEHMKDVNIMLLIQYNGEGFQEK</sequence>
<evidence type="ECO:0000313" key="3">
    <source>
        <dbReference type="WBParaSite" id="scaffold4150_cov294.g7712"/>
    </source>
</evidence>
<protein>
    <submittedName>
        <fullName evidence="3">Uncharacterized protein</fullName>
    </submittedName>
</protein>
<accession>A0A915MHR1</accession>
<evidence type="ECO:0000313" key="2">
    <source>
        <dbReference type="Proteomes" id="UP000887561"/>
    </source>
</evidence>
<reference evidence="3" key="1">
    <citation type="submission" date="2022-11" db="UniProtKB">
        <authorList>
            <consortium name="WormBaseParasite"/>
        </authorList>
    </citation>
    <scope>IDENTIFICATION</scope>
</reference>